<protein>
    <recommendedName>
        <fullName evidence="3">Glycerophosphocholine acyltransferase 1</fullName>
    </recommendedName>
</protein>
<evidence type="ECO:0000256" key="4">
    <source>
        <dbReference type="ARBA" id="ARBA00022516"/>
    </source>
</evidence>
<dbReference type="AlphaFoldDB" id="A0A7S4LMT5"/>
<keyword evidence="12" id="KW-0012">Acyltransferase</keyword>
<keyword evidence="4" id="KW-0444">Lipid biosynthesis</keyword>
<keyword evidence="11" id="KW-1208">Phospholipid metabolism</keyword>
<feature type="transmembrane region" description="Helical" evidence="13">
    <location>
        <begin position="273"/>
        <end position="294"/>
    </location>
</feature>
<keyword evidence="5" id="KW-0808">Transferase</keyword>
<evidence type="ECO:0000256" key="3">
    <source>
        <dbReference type="ARBA" id="ARBA00019082"/>
    </source>
</evidence>
<gene>
    <name evidence="14" type="ORF">EGYM00163_LOCUS50853</name>
</gene>
<evidence type="ECO:0000256" key="10">
    <source>
        <dbReference type="ARBA" id="ARBA00023209"/>
    </source>
</evidence>
<name>A0A7S4LMT5_9EUGL</name>
<evidence type="ECO:0000256" key="6">
    <source>
        <dbReference type="ARBA" id="ARBA00022692"/>
    </source>
</evidence>
<feature type="transmembrane region" description="Helical" evidence="13">
    <location>
        <begin position="300"/>
        <end position="324"/>
    </location>
</feature>
<feature type="transmembrane region" description="Helical" evidence="13">
    <location>
        <begin position="219"/>
        <end position="237"/>
    </location>
</feature>
<organism evidence="14">
    <name type="scientific">Eutreptiella gymnastica</name>
    <dbReference type="NCBI Taxonomy" id="73025"/>
    <lineage>
        <taxon>Eukaryota</taxon>
        <taxon>Discoba</taxon>
        <taxon>Euglenozoa</taxon>
        <taxon>Euglenida</taxon>
        <taxon>Spirocuta</taxon>
        <taxon>Euglenophyceae</taxon>
        <taxon>Eutreptiales</taxon>
        <taxon>Eutreptiaceae</taxon>
        <taxon>Eutreptiella</taxon>
    </lineage>
</organism>
<evidence type="ECO:0000256" key="7">
    <source>
        <dbReference type="ARBA" id="ARBA00022989"/>
    </source>
</evidence>
<keyword evidence="8" id="KW-0443">Lipid metabolism</keyword>
<keyword evidence="9 13" id="KW-0472">Membrane</keyword>
<feature type="transmembrane region" description="Helical" evidence="13">
    <location>
        <begin position="116"/>
        <end position="135"/>
    </location>
</feature>
<evidence type="ECO:0000313" key="14">
    <source>
        <dbReference type="EMBL" id="CAE0839481.1"/>
    </source>
</evidence>
<keyword evidence="10" id="KW-0594">Phospholipid biosynthesis</keyword>
<comment type="similarity">
    <text evidence="2">Belongs to the GPC1 family.</text>
</comment>
<dbReference type="EMBL" id="HBJA01147784">
    <property type="protein sequence ID" value="CAE0839481.1"/>
    <property type="molecule type" value="Transcribed_RNA"/>
</dbReference>
<evidence type="ECO:0000256" key="12">
    <source>
        <dbReference type="ARBA" id="ARBA00023315"/>
    </source>
</evidence>
<dbReference type="PANTHER" id="PTHR31201:SF1">
    <property type="entry name" value="GLYCEROPHOSPHOCHOLINE ACYLTRANSFERASE 1"/>
    <property type="match status" value="1"/>
</dbReference>
<proteinExistence type="inferred from homology"/>
<evidence type="ECO:0000256" key="1">
    <source>
        <dbReference type="ARBA" id="ARBA00004141"/>
    </source>
</evidence>
<dbReference type="GO" id="GO:0006656">
    <property type="term" value="P:phosphatidylcholine biosynthetic process"/>
    <property type="evidence" value="ECO:0007669"/>
    <property type="project" value="TreeGrafter"/>
</dbReference>
<evidence type="ECO:0000256" key="8">
    <source>
        <dbReference type="ARBA" id="ARBA00023098"/>
    </source>
</evidence>
<comment type="subcellular location">
    <subcellularLocation>
        <location evidence="1">Membrane</location>
        <topology evidence="1">Multi-pass membrane protein</topology>
    </subcellularLocation>
</comment>
<evidence type="ECO:0000256" key="13">
    <source>
        <dbReference type="SAM" id="Phobius"/>
    </source>
</evidence>
<feature type="transmembrane region" description="Helical" evidence="13">
    <location>
        <begin position="141"/>
        <end position="161"/>
    </location>
</feature>
<evidence type="ECO:0000256" key="9">
    <source>
        <dbReference type="ARBA" id="ARBA00023136"/>
    </source>
</evidence>
<accession>A0A7S4LMT5</accession>
<evidence type="ECO:0000256" key="2">
    <source>
        <dbReference type="ARBA" id="ARBA00006675"/>
    </source>
</evidence>
<dbReference type="InterPro" id="IPR021261">
    <property type="entry name" value="GPCAT"/>
</dbReference>
<dbReference type="GO" id="GO:0016020">
    <property type="term" value="C:membrane"/>
    <property type="evidence" value="ECO:0007669"/>
    <property type="project" value="UniProtKB-SubCell"/>
</dbReference>
<feature type="transmembrane region" description="Helical" evidence="13">
    <location>
        <begin position="67"/>
        <end position="84"/>
    </location>
</feature>
<keyword evidence="7 13" id="KW-1133">Transmembrane helix</keyword>
<dbReference type="PANTHER" id="PTHR31201">
    <property type="entry name" value="OS01G0585100 PROTEIN"/>
    <property type="match status" value="1"/>
</dbReference>
<evidence type="ECO:0000256" key="11">
    <source>
        <dbReference type="ARBA" id="ARBA00023264"/>
    </source>
</evidence>
<dbReference type="Pfam" id="PF10998">
    <property type="entry name" value="DUF2838"/>
    <property type="match status" value="1"/>
</dbReference>
<keyword evidence="6 13" id="KW-0812">Transmembrane</keyword>
<dbReference type="GO" id="GO:0016746">
    <property type="term" value="F:acyltransferase activity"/>
    <property type="evidence" value="ECO:0007669"/>
    <property type="project" value="UniProtKB-KW"/>
</dbReference>
<sequence length="355" mass="41223">MDVALQVLAFIPPGIVAWSVAKQSKTFAALAQMGSMQARLHSPLSPQKPKGGLHEAIANTIRLRDKLIYMLGVLNIAVSCYLLGALPGHYYLWHSPKVVVLTVIRWVDFRRQRQHYLLYDFCYWANFFLLFYLWVMPNNATVFQICWCLANGPLAWSSLAFSHSLIFHSYPHLTSVVIHVSPTLVVHGLRWFRNDRFTVCDDWPRCEANPVSMVWNSTSYFYFWWIFLYYVWVFLLLGDRVKKRGYQTLFDRVIKGPGKFLAKVHPHHLVQKLAYACVHLIFGIITMTMAAVMWHSYVAHLVFILAIGGTVSYNAATWYFSVFLKDYQESLETRAKEMEKSYETLPDWQEDGKTQ</sequence>
<evidence type="ECO:0000256" key="5">
    <source>
        <dbReference type="ARBA" id="ARBA00022679"/>
    </source>
</evidence>
<reference evidence="14" key="1">
    <citation type="submission" date="2021-01" db="EMBL/GenBank/DDBJ databases">
        <authorList>
            <person name="Corre E."/>
            <person name="Pelletier E."/>
            <person name="Niang G."/>
            <person name="Scheremetjew M."/>
            <person name="Finn R."/>
            <person name="Kale V."/>
            <person name="Holt S."/>
            <person name="Cochrane G."/>
            <person name="Meng A."/>
            <person name="Brown T."/>
            <person name="Cohen L."/>
        </authorList>
    </citation>
    <scope>NUCLEOTIDE SEQUENCE</scope>
    <source>
        <strain evidence="14">CCMP1594</strain>
    </source>
</reference>